<dbReference type="AlphaFoldDB" id="A0A7U2MHG7"/>
<evidence type="ECO:0000313" key="2">
    <source>
        <dbReference type="Proteomes" id="UP000596276"/>
    </source>
</evidence>
<accession>A0A7U2MHG7</accession>
<protein>
    <submittedName>
        <fullName evidence="1">Uncharacterized protein</fullName>
    </submittedName>
</protein>
<evidence type="ECO:0000313" key="1">
    <source>
        <dbReference type="EMBL" id="QRD83824.1"/>
    </source>
</evidence>
<dbReference type="EMBL" id="CP044621">
    <property type="protein sequence ID" value="QRD83824.1"/>
    <property type="molecule type" value="Genomic_DNA"/>
</dbReference>
<organism evidence="1 2">
    <name type="scientific">Aspergillus flavus (strain ATCC 200026 / FGSC A1120 / IAM 13836 / NRRL 3357 / JCM 12722 / SRRC 167)</name>
    <dbReference type="NCBI Taxonomy" id="332952"/>
    <lineage>
        <taxon>Eukaryota</taxon>
        <taxon>Fungi</taxon>
        <taxon>Dikarya</taxon>
        <taxon>Ascomycota</taxon>
        <taxon>Pezizomycotina</taxon>
        <taxon>Eurotiomycetes</taxon>
        <taxon>Eurotiomycetidae</taxon>
        <taxon>Eurotiales</taxon>
        <taxon>Aspergillaceae</taxon>
        <taxon>Aspergillus</taxon>
        <taxon>Aspergillus subgen. Circumdati</taxon>
    </lineage>
</organism>
<dbReference type="Proteomes" id="UP000596276">
    <property type="component" value="Chromosome 5"/>
</dbReference>
<sequence>MIIKEAYLQEKDHSKASTSYTPFAQVNSSNIQPVIRWIKAASQDPNSNGNVETDTLKRIRLGCSAAAWLRNHITHFGEQRSPRSAVVKKVEKAQMQRAQCVRECAQELDEIVLVE</sequence>
<dbReference type="VEuPathDB" id="FungiDB:F9C07_6572"/>
<name>A0A7U2MHG7_ASPFN</name>
<gene>
    <name evidence="1" type="ORF">F9C07_6572</name>
</gene>
<keyword evidence="2" id="KW-1185">Reference proteome</keyword>
<proteinExistence type="predicted"/>
<reference evidence="2" key="1">
    <citation type="journal article" date="2021" name="G3 (Bethesda)">
        <title>Chromosome assembled and annotated genome sequence of Aspergillus flavus NRRL 3357.</title>
        <authorList>
            <person name="Skerker J.M."/>
            <person name="Pianalto K.M."/>
            <person name="Mondo S.J."/>
            <person name="Yang K."/>
            <person name="Arkin A.P."/>
            <person name="Keller N.P."/>
            <person name="Grigoriev I.V."/>
            <person name="Louise Glass N.L."/>
        </authorList>
    </citation>
    <scope>NUCLEOTIDE SEQUENCE [LARGE SCALE GENOMIC DNA]</scope>
    <source>
        <strain evidence="2">ATCC 200026 / FGSC A1120 / IAM 13836 / NRRL 3357 / JCM 12722 / SRRC 167</strain>
    </source>
</reference>